<reference evidence="5 8" key="2">
    <citation type="submission" date="2019-07" db="EMBL/GenBank/DDBJ databases">
        <title>Whole genome shotgun sequence of Alkalibacterium putridalgicola NBRC 103243.</title>
        <authorList>
            <person name="Hosoyama A."/>
            <person name="Uohara A."/>
            <person name="Ohji S."/>
            <person name="Ichikawa N."/>
        </authorList>
    </citation>
    <scope>NUCLEOTIDE SEQUENCE [LARGE SCALE GENOMIC DNA]</scope>
    <source>
        <strain evidence="5 8">NBRC 103243</strain>
    </source>
</reference>
<evidence type="ECO:0000256" key="2">
    <source>
        <dbReference type="PROSITE-ProRule" id="PRU00284"/>
    </source>
</evidence>
<organism evidence="6 7">
    <name type="scientific">Alkalibacterium putridalgicola</name>
    <dbReference type="NCBI Taxonomy" id="426703"/>
    <lineage>
        <taxon>Bacteria</taxon>
        <taxon>Bacillati</taxon>
        <taxon>Bacillota</taxon>
        <taxon>Bacilli</taxon>
        <taxon>Lactobacillales</taxon>
        <taxon>Carnobacteriaceae</taxon>
        <taxon>Alkalibacterium</taxon>
    </lineage>
</organism>
<dbReference type="EMBL" id="FOBL01000011">
    <property type="protein sequence ID" value="SEL80444.1"/>
    <property type="molecule type" value="Genomic_DNA"/>
</dbReference>
<evidence type="ECO:0000259" key="4">
    <source>
        <dbReference type="PROSITE" id="PS50111"/>
    </source>
</evidence>
<dbReference type="PROSITE" id="PS50111">
    <property type="entry name" value="CHEMOTAXIS_TRANSDUC_2"/>
    <property type="match status" value="1"/>
</dbReference>
<evidence type="ECO:0000313" key="6">
    <source>
        <dbReference type="EMBL" id="SEL80444.1"/>
    </source>
</evidence>
<dbReference type="Gene3D" id="1.10.287.950">
    <property type="entry name" value="Methyl-accepting chemotaxis protein"/>
    <property type="match status" value="1"/>
</dbReference>
<dbReference type="InterPro" id="IPR004089">
    <property type="entry name" value="MCPsignal_dom"/>
</dbReference>
<keyword evidence="3" id="KW-1133">Transmembrane helix</keyword>
<dbReference type="GO" id="GO:0016020">
    <property type="term" value="C:membrane"/>
    <property type="evidence" value="ECO:0007669"/>
    <property type="project" value="InterPro"/>
</dbReference>
<dbReference type="EMBL" id="BJUX01000013">
    <property type="protein sequence ID" value="GEK89335.1"/>
    <property type="molecule type" value="Genomic_DNA"/>
</dbReference>
<accession>A0A1H7T7W5</accession>
<dbReference type="Proteomes" id="UP000198548">
    <property type="component" value="Unassembled WGS sequence"/>
</dbReference>
<keyword evidence="3" id="KW-0812">Transmembrane</keyword>
<dbReference type="RefSeq" id="WP_177165469.1">
    <property type="nucleotide sequence ID" value="NZ_BJUX01000013.1"/>
</dbReference>
<feature type="transmembrane region" description="Helical" evidence="3">
    <location>
        <begin position="7"/>
        <end position="28"/>
    </location>
</feature>
<evidence type="ECO:0000313" key="8">
    <source>
        <dbReference type="Proteomes" id="UP000321425"/>
    </source>
</evidence>
<reference evidence="6 7" key="1">
    <citation type="submission" date="2016-10" db="EMBL/GenBank/DDBJ databases">
        <authorList>
            <person name="de Groot N.N."/>
        </authorList>
    </citation>
    <scope>NUCLEOTIDE SEQUENCE [LARGE SCALE GENOMIC DNA]</scope>
    <source>
        <strain evidence="6 7">DSM 19182</strain>
    </source>
</reference>
<keyword evidence="8" id="KW-1185">Reference proteome</keyword>
<gene>
    <name evidence="5" type="ORF">APU01nite_13740</name>
    <name evidence="6" type="ORF">SAMN04488100_11124</name>
</gene>
<evidence type="ECO:0000256" key="1">
    <source>
        <dbReference type="ARBA" id="ARBA00023224"/>
    </source>
</evidence>
<feature type="domain" description="Methyl-accepting transducer" evidence="4">
    <location>
        <begin position="224"/>
        <end position="463"/>
    </location>
</feature>
<dbReference type="SUPFAM" id="SSF58104">
    <property type="entry name" value="Methyl-accepting chemotaxis protein (MCP) signaling domain"/>
    <property type="match status" value="1"/>
</dbReference>
<dbReference type="SMART" id="SM00283">
    <property type="entry name" value="MA"/>
    <property type="match status" value="1"/>
</dbReference>
<dbReference type="Pfam" id="PF00015">
    <property type="entry name" value="MCPsignal"/>
    <property type="match status" value="1"/>
</dbReference>
<evidence type="ECO:0000313" key="5">
    <source>
        <dbReference type="EMBL" id="GEK89335.1"/>
    </source>
</evidence>
<dbReference type="PANTHER" id="PTHR32089:SF112">
    <property type="entry name" value="LYSOZYME-LIKE PROTEIN-RELATED"/>
    <property type="match status" value="1"/>
</dbReference>
<dbReference type="STRING" id="426703.SAMN04488100_11124"/>
<dbReference type="PANTHER" id="PTHR32089">
    <property type="entry name" value="METHYL-ACCEPTING CHEMOTAXIS PROTEIN MCPB"/>
    <property type="match status" value="1"/>
</dbReference>
<name>A0A1H7T7W5_9LACT</name>
<keyword evidence="1 2" id="KW-0807">Transducer</keyword>
<evidence type="ECO:0000256" key="3">
    <source>
        <dbReference type="SAM" id="Phobius"/>
    </source>
</evidence>
<keyword evidence="3" id="KW-0472">Membrane</keyword>
<protein>
    <submittedName>
        <fullName evidence="6">Methyl-accepting chemotaxis protein</fullName>
    </submittedName>
</protein>
<feature type="transmembrane region" description="Helical" evidence="3">
    <location>
        <begin position="48"/>
        <end position="73"/>
    </location>
</feature>
<feature type="transmembrane region" description="Helical" evidence="3">
    <location>
        <begin position="80"/>
        <end position="98"/>
    </location>
</feature>
<feature type="transmembrane region" description="Helical" evidence="3">
    <location>
        <begin position="125"/>
        <end position="144"/>
    </location>
</feature>
<dbReference type="Proteomes" id="UP000321425">
    <property type="component" value="Unassembled WGS sequence"/>
</dbReference>
<dbReference type="GO" id="GO:0007165">
    <property type="term" value="P:signal transduction"/>
    <property type="evidence" value="ECO:0007669"/>
    <property type="project" value="UniProtKB-KW"/>
</dbReference>
<proteinExistence type="predicted"/>
<evidence type="ECO:0000313" key="7">
    <source>
        <dbReference type="Proteomes" id="UP000198548"/>
    </source>
</evidence>
<sequence>MNKNKLMIGLASITFGLNFLVHLFHRLNWIGNMTHGTGNSQDSFMLPAYYNVVNGLFLAIPLVLLLSAAFLAFTQNAAKVIPSLVTLSLTFSVISMIMGGMGSVEYHFGIFMVIAMMAYYNSIPLVSLMSIIFIVQHLLGYFYFPATLFVYGPGSYSFIMVIIHATFLILTAGAVIWQIASNQKQVKAFETKNKTNEETIRSIISQLSDTNNRVDSTAKQLAQNAVQTQASSEDVKSSILNIRSGSKKQVDQAQQSQTVLDSFSSSIKTIEQNTESILNSSKVMTNESTEGFTLVEQTTKEMANLSEAFQQVKLVVESLDSRSKEIDSIITVISAISEKTNLLALNAAIEAAQAGAAGKGFAVVANEVRKLSEQTDEAVGKVAEIVQAIQLDSTEAKISVGIGETKMTDSLNSVSLTETKFEYILKAVDQLDSDIKETASTSSAISQNAQRILESLDIMQEIAEATEQTTETADDQSVKQLALIKETTEIAQSLSLEVEKLSPLIRRLQGDKKEDKAIEETRYQKAWFNFKRKAAPTL</sequence>
<dbReference type="AlphaFoldDB" id="A0A1H7T7W5"/>
<feature type="transmembrane region" description="Helical" evidence="3">
    <location>
        <begin position="156"/>
        <end position="177"/>
    </location>
</feature>